<accession>A0A163IU85</accession>
<feature type="compositionally biased region" description="Polar residues" evidence="2">
    <location>
        <begin position="170"/>
        <end position="179"/>
    </location>
</feature>
<reference evidence="3" key="1">
    <citation type="submission" date="2016-04" db="EMBL/GenBank/DDBJ databases">
        <authorList>
            <person name="Evans L.H."/>
            <person name="Alamgir A."/>
            <person name="Owens N."/>
            <person name="Weber N.D."/>
            <person name="Virtaneva K."/>
            <person name="Barbian K."/>
            <person name="Babar A."/>
            <person name="Rosenke K."/>
        </authorList>
    </citation>
    <scope>NUCLEOTIDE SEQUENCE [LARGE SCALE GENOMIC DNA]</scope>
    <source>
        <strain evidence="3">CBS 101.48</strain>
    </source>
</reference>
<name>A0A163IU85_ABSGL</name>
<dbReference type="Proteomes" id="UP000078561">
    <property type="component" value="Unassembled WGS sequence"/>
</dbReference>
<dbReference type="OrthoDB" id="2401469at2759"/>
<evidence type="ECO:0000313" key="4">
    <source>
        <dbReference type="Proteomes" id="UP000078561"/>
    </source>
</evidence>
<keyword evidence="1" id="KW-0175">Coiled coil</keyword>
<feature type="compositionally biased region" description="Low complexity" evidence="2">
    <location>
        <begin position="195"/>
        <end position="206"/>
    </location>
</feature>
<feature type="compositionally biased region" description="Polar residues" evidence="2">
    <location>
        <begin position="243"/>
        <end position="273"/>
    </location>
</feature>
<gene>
    <name evidence="3" type="primary">ABSGL_00688.1 scaffold 860</name>
</gene>
<dbReference type="AlphaFoldDB" id="A0A163IU85"/>
<dbReference type="PRINTS" id="PR01217">
    <property type="entry name" value="PRICHEXTENSN"/>
</dbReference>
<dbReference type="EMBL" id="LT550282">
    <property type="protein sequence ID" value="SAL95370.1"/>
    <property type="molecule type" value="Genomic_DNA"/>
</dbReference>
<feature type="compositionally biased region" description="Pro residues" evidence="2">
    <location>
        <begin position="207"/>
        <end position="220"/>
    </location>
</feature>
<evidence type="ECO:0000313" key="3">
    <source>
        <dbReference type="EMBL" id="SAL95370.1"/>
    </source>
</evidence>
<evidence type="ECO:0000256" key="2">
    <source>
        <dbReference type="SAM" id="MobiDB-lite"/>
    </source>
</evidence>
<keyword evidence="4" id="KW-1185">Reference proteome</keyword>
<feature type="compositionally biased region" description="Polar residues" evidence="2">
    <location>
        <begin position="282"/>
        <end position="293"/>
    </location>
</feature>
<dbReference type="InParanoid" id="A0A163IU85"/>
<protein>
    <recommendedName>
        <fullName evidence="5">SWIM-type domain-containing protein</fullName>
    </recommendedName>
</protein>
<feature type="coiled-coil region" evidence="1">
    <location>
        <begin position="319"/>
        <end position="360"/>
    </location>
</feature>
<evidence type="ECO:0008006" key="5">
    <source>
        <dbReference type="Google" id="ProtNLM"/>
    </source>
</evidence>
<feature type="region of interest" description="Disordered" evidence="2">
    <location>
        <begin position="153"/>
        <end position="314"/>
    </location>
</feature>
<evidence type="ECO:0000256" key="1">
    <source>
        <dbReference type="SAM" id="Coils"/>
    </source>
</evidence>
<proteinExistence type="predicted"/>
<organism evidence="3">
    <name type="scientific">Absidia glauca</name>
    <name type="common">Pin mould</name>
    <dbReference type="NCBI Taxonomy" id="4829"/>
    <lineage>
        <taxon>Eukaryota</taxon>
        <taxon>Fungi</taxon>
        <taxon>Fungi incertae sedis</taxon>
        <taxon>Mucoromycota</taxon>
        <taxon>Mucoromycotina</taxon>
        <taxon>Mucoromycetes</taxon>
        <taxon>Mucorales</taxon>
        <taxon>Cunninghamellaceae</taxon>
        <taxon>Absidia</taxon>
    </lineage>
</organism>
<sequence length="415" mass="48405">MGISLAKLVYGRKVEALVPLVKIKNSDWQDHNARGISLEGTQKKPPINSYSIWKGFMYQSTTYDTRIQQVVLLRDLFAWESEFVKEWNALHRRSIDVPRHHYLTNYEQWVCNCQYFYLSRFLLCKHIVRSSGLGFIARHQFFIKRNVQPPFVELREPTPPNQNHPGIMGDQTNVDTVSTTDRRRNRAHGSQRNATNTTNTTNTTNPLHPPPSPTIHPSPPFLNYLSPTSSDAFRSPTPDRQHPSPTAQPNHPSPPFLNNLSPTFSDTFRSPTPNRHHPSPTPNSQHPSPTPNRQHPLPTAQLNLPSLTPPIRSIDERRARDLERMMLEHRRRKRQLSEELEDIRRRQAMLEARFEEEDQEEERCAAMYMENIPQTQVEMFVNADRDVYLRDVMRSRRRNTNPRTRGDYNPITENM</sequence>